<name>A0A5B0E2H5_9HYPH</name>
<sequence>MSDNDSNPVTTDQVLGNIKAAISDYNIIKNEIEKIELLVQTLFSDFVDKSPELPTFDFDEKTRAIFSQAGQAASLLKAEGEELAALIPAAKTQINQVGWDGSKVYDDLYNGIWRNTRMIKTPDKVQLAFEKQALIEWYMGSRCWRLISRETLSQPSIA</sequence>
<dbReference type="RefSeq" id="WP_149298309.1">
    <property type="nucleotide sequence ID" value="NZ_VTWH01000001.1"/>
</dbReference>
<reference evidence="1 2" key="1">
    <citation type="submission" date="2019-08" db="EMBL/GenBank/DDBJ databases">
        <title>Aureimonas fodiniaquatilis sp. nov., isolated from a coal mine wastewater.</title>
        <authorList>
            <person name="Kim W."/>
        </authorList>
    </citation>
    <scope>NUCLEOTIDE SEQUENCE [LARGE SCALE GENOMIC DNA]</scope>
    <source>
        <strain evidence="1 2">CAU 1482</strain>
    </source>
</reference>
<proteinExistence type="predicted"/>
<organism evidence="1 2">
    <name type="scientific">Aureimonas fodinaquatilis</name>
    <dbReference type="NCBI Taxonomy" id="2565783"/>
    <lineage>
        <taxon>Bacteria</taxon>
        <taxon>Pseudomonadati</taxon>
        <taxon>Pseudomonadota</taxon>
        <taxon>Alphaproteobacteria</taxon>
        <taxon>Hyphomicrobiales</taxon>
        <taxon>Aurantimonadaceae</taxon>
        <taxon>Aureimonas</taxon>
    </lineage>
</organism>
<evidence type="ECO:0000313" key="1">
    <source>
        <dbReference type="EMBL" id="KAA0972522.1"/>
    </source>
</evidence>
<accession>A0A5B0E2H5</accession>
<dbReference type="EMBL" id="VTWH01000001">
    <property type="protein sequence ID" value="KAA0972522.1"/>
    <property type="molecule type" value="Genomic_DNA"/>
</dbReference>
<evidence type="ECO:0000313" key="2">
    <source>
        <dbReference type="Proteomes" id="UP000324738"/>
    </source>
</evidence>
<protein>
    <submittedName>
        <fullName evidence="1">Uncharacterized protein</fullName>
    </submittedName>
</protein>
<dbReference type="Proteomes" id="UP000324738">
    <property type="component" value="Unassembled WGS sequence"/>
</dbReference>
<keyword evidence="2" id="KW-1185">Reference proteome</keyword>
<gene>
    <name evidence="1" type="ORF">FPY71_05410</name>
</gene>
<comment type="caution">
    <text evidence="1">The sequence shown here is derived from an EMBL/GenBank/DDBJ whole genome shotgun (WGS) entry which is preliminary data.</text>
</comment>
<dbReference type="AlphaFoldDB" id="A0A5B0E2H5"/>